<protein>
    <submittedName>
        <fullName evidence="2">Uncharacterized protein</fullName>
    </submittedName>
</protein>
<proteinExistence type="predicted"/>
<evidence type="ECO:0000313" key="3">
    <source>
        <dbReference type="Proteomes" id="UP000463077"/>
    </source>
</evidence>
<dbReference type="EMBL" id="WFIJ01000023">
    <property type="protein sequence ID" value="MUG84565.1"/>
    <property type="molecule type" value="Genomic_DNA"/>
</dbReference>
<sequence length="85" mass="10043">MLVTYESHKGTLIFTFTTNVFLLKQKYLFTVAFELPPAHTNPHKMLILIQQNFLQRVCSKRLFKVDHLLSFYSINMRLAIFIKPP</sequence>
<evidence type="ECO:0000313" key="1">
    <source>
        <dbReference type="EMBL" id="MUG53522.1"/>
    </source>
</evidence>
<gene>
    <name evidence="2" type="ORF">GAY51_13065</name>
    <name evidence="1" type="ORF">GAY54_13330</name>
</gene>
<dbReference type="Proteomes" id="UP000463077">
    <property type="component" value="Unassembled WGS sequence"/>
</dbReference>
<evidence type="ECO:0000313" key="2">
    <source>
        <dbReference type="EMBL" id="MUG84565.1"/>
    </source>
</evidence>
<comment type="caution">
    <text evidence="2">The sequence shown here is derived from an EMBL/GenBank/DDBJ whole genome shotgun (WGS) entry which is preliminary data.</text>
</comment>
<dbReference type="EMBL" id="WFHO01000036">
    <property type="protein sequence ID" value="MUG53522.1"/>
    <property type="molecule type" value="Genomic_DNA"/>
</dbReference>
<name>A0A6A9GYR5_STAAU</name>
<organism evidence="2">
    <name type="scientific">Staphylococcus aureus</name>
    <dbReference type="NCBI Taxonomy" id="1280"/>
    <lineage>
        <taxon>Bacteria</taxon>
        <taxon>Bacillati</taxon>
        <taxon>Bacillota</taxon>
        <taxon>Bacilli</taxon>
        <taxon>Bacillales</taxon>
        <taxon>Staphylococcaceae</taxon>
        <taxon>Staphylococcus</taxon>
    </lineage>
</organism>
<dbReference type="AlphaFoldDB" id="A0A6A9GYR5"/>
<reference evidence="2 3" key="1">
    <citation type="journal article" date="2019" name="Int. J. Infect. Dis.">
        <title>Characterization of a community-acquired methicillin-resistant sequence type 338 Staphylococcus aureus strain containing a staphylococcal cassette chromosome mec type VT.</title>
        <authorList>
            <person name="Chen Y."/>
            <person name="Hong J."/>
            <person name="Chen Y."/>
            <person name="Wang H."/>
            <person name="Yu Y."/>
            <person name="Qu T."/>
        </authorList>
    </citation>
    <scope>NUCLEOTIDE SEQUENCE</scope>
    <source>
        <strain evidence="1 3">LJ05</strain>
        <strain evidence="2">LQ41</strain>
    </source>
</reference>
<accession>A0A6A9GYR5</accession>